<evidence type="ECO:0000256" key="8">
    <source>
        <dbReference type="ARBA" id="ARBA00023012"/>
    </source>
</evidence>
<sequence>MIKYAREKGLVERVLDGVIVAPSILENPMEWTDWLTWTQVARQLEIALGGRSKVLISVAEEILRSEVGNFFLFFLRIAPLSVIVHKIGENVEKYSNKNLKVKARLLKDGELEILWIPNEPARYSNQMYDFNYGWTLATLRLKGMQDVIIEDIRCVSNEGKPYSHYKVTWTPRPNIFRRIVDVFNFRVRDQKSIIQHMEENHQSLQKQYSEILALNNTIEASRNFYRHLMENIGEGVIWLDTEGRITYTNAVFCKWLGREAGEFEGRHVWDFMSKKYSSVYYGNRLQKSREQNGQPLTEEYSYITSEKKERIGDTTIISLLNERQQPGFLVSVRDVTEKRRMQQKLEATENRYRSLYENSPAIIIGFDHSGKFMYANRAMEEQSGYTEAELKEMHFGQLVAPGADFNAQRLMDRLTEEARLQEVHFKTKNNEWKSIALNSYPLFDDSGSFIGVAGIGVDVTETKRLNEQVVRSQRMELLGQMAGGLAHDFKNILTSINGRSQFILEEAEIAKAHRNAQIIYQATIRARDLIDKLGTFSRGDMGGSELFDVNTVVSEVADLAIPIVDKGTTVNLVLDTKPLVVKGDPGKLHQCILNLCMNSRDAIGKKEGSITITTESTNALALIKVADTGGGISPDIIEKIFDPFFSTKTKGKGTGLGLSVVYGIVRSHQGNIVVDSRPGEGATFAIELPLAAGEQHDIAALKGSSMSTNGLVMVVDDDNLVREYVAEMLQKKGYATIEFANSEDTLRWFEGERAKSVSYAVLDIILPDIDGVELADKIRLRRPDIRLLFMTGYIAVNIRRPAEGEIVLSKPVDGPMLLNAFNRLSEKRG</sequence>
<evidence type="ECO:0000256" key="1">
    <source>
        <dbReference type="ARBA" id="ARBA00000085"/>
    </source>
</evidence>
<dbReference type="InterPro" id="IPR000700">
    <property type="entry name" value="PAS-assoc_C"/>
</dbReference>
<dbReference type="PANTHER" id="PTHR43065">
    <property type="entry name" value="SENSOR HISTIDINE KINASE"/>
    <property type="match status" value="1"/>
</dbReference>
<feature type="domain" description="Response regulatory" evidence="12">
    <location>
        <begin position="711"/>
        <end position="825"/>
    </location>
</feature>
<dbReference type="Pfam" id="PF08448">
    <property type="entry name" value="PAS_4"/>
    <property type="match status" value="2"/>
</dbReference>
<keyword evidence="4" id="KW-0808">Transferase</keyword>
<dbReference type="PROSITE" id="PS50109">
    <property type="entry name" value="HIS_KIN"/>
    <property type="match status" value="1"/>
</dbReference>
<evidence type="ECO:0000256" key="4">
    <source>
        <dbReference type="ARBA" id="ARBA00022679"/>
    </source>
</evidence>
<dbReference type="Gene3D" id="1.10.287.130">
    <property type="match status" value="1"/>
</dbReference>
<dbReference type="PANTHER" id="PTHR43065:SF46">
    <property type="entry name" value="C4-DICARBOXYLATE TRANSPORT SENSOR PROTEIN DCTB"/>
    <property type="match status" value="1"/>
</dbReference>
<dbReference type="InterPro" id="IPR001789">
    <property type="entry name" value="Sig_transdc_resp-reg_receiver"/>
</dbReference>
<proteinExistence type="predicted"/>
<evidence type="ECO:0000259" key="13">
    <source>
        <dbReference type="PROSITE" id="PS50112"/>
    </source>
</evidence>
<dbReference type="CDD" id="cd00082">
    <property type="entry name" value="HisKA"/>
    <property type="match status" value="1"/>
</dbReference>
<protein>
    <recommendedName>
        <fullName evidence="2">histidine kinase</fullName>
        <ecNumber evidence="2">2.7.13.3</ecNumber>
    </recommendedName>
</protein>
<dbReference type="PROSITE" id="PS50113">
    <property type="entry name" value="PAC"/>
    <property type="match status" value="1"/>
</dbReference>
<dbReference type="InterPro" id="IPR036890">
    <property type="entry name" value="HATPase_C_sf"/>
</dbReference>
<name>A0A1F7F3A1_UNCRA</name>
<comment type="catalytic activity">
    <reaction evidence="1">
        <text>ATP + protein L-histidine = ADP + protein N-phospho-L-histidine.</text>
        <dbReference type="EC" id="2.7.13.3"/>
    </reaction>
</comment>
<feature type="domain" description="Histidine kinase" evidence="11">
    <location>
        <begin position="484"/>
        <end position="692"/>
    </location>
</feature>
<dbReference type="InterPro" id="IPR000014">
    <property type="entry name" value="PAS"/>
</dbReference>
<dbReference type="EMBL" id="MFYX01000134">
    <property type="protein sequence ID" value="OGK01078.1"/>
    <property type="molecule type" value="Genomic_DNA"/>
</dbReference>
<dbReference type="SUPFAM" id="SSF47384">
    <property type="entry name" value="Homodimeric domain of signal transducing histidine kinase"/>
    <property type="match status" value="1"/>
</dbReference>
<dbReference type="SMART" id="SM00387">
    <property type="entry name" value="HATPase_c"/>
    <property type="match status" value="1"/>
</dbReference>
<dbReference type="Pfam" id="PF02518">
    <property type="entry name" value="HATPase_c"/>
    <property type="match status" value="1"/>
</dbReference>
<feature type="domain" description="PAC" evidence="14">
    <location>
        <begin position="419"/>
        <end position="471"/>
    </location>
</feature>
<dbReference type="InterPro" id="IPR035965">
    <property type="entry name" value="PAS-like_dom_sf"/>
</dbReference>
<evidence type="ECO:0000256" key="7">
    <source>
        <dbReference type="ARBA" id="ARBA00022840"/>
    </source>
</evidence>
<dbReference type="Pfam" id="PF00072">
    <property type="entry name" value="Response_reg"/>
    <property type="match status" value="1"/>
</dbReference>
<dbReference type="InterPro" id="IPR036097">
    <property type="entry name" value="HisK_dim/P_sf"/>
</dbReference>
<dbReference type="InterPro" id="IPR004358">
    <property type="entry name" value="Sig_transdc_His_kin-like_C"/>
</dbReference>
<evidence type="ECO:0000256" key="3">
    <source>
        <dbReference type="ARBA" id="ARBA00022553"/>
    </source>
</evidence>
<dbReference type="Pfam" id="PF00512">
    <property type="entry name" value="HisKA"/>
    <property type="match status" value="1"/>
</dbReference>
<feature type="coiled-coil region" evidence="10">
    <location>
        <begin position="187"/>
        <end position="214"/>
    </location>
</feature>
<dbReference type="SUPFAM" id="SSF52172">
    <property type="entry name" value="CheY-like"/>
    <property type="match status" value="1"/>
</dbReference>
<keyword evidence="10" id="KW-0175">Coiled coil</keyword>
<dbReference type="SMART" id="SM00091">
    <property type="entry name" value="PAS"/>
    <property type="match status" value="2"/>
</dbReference>
<feature type="domain" description="PAS" evidence="13">
    <location>
        <begin position="221"/>
        <end position="292"/>
    </location>
</feature>
<keyword evidence="7" id="KW-0067">ATP-binding</keyword>
<evidence type="ECO:0000256" key="9">
    <source>
        <dbReference type="PROSITE-ProRule" id="PRU00169"/>
    </source>
</evidence>
<reference evidence="15 16" key="1">
    <citation type="journal article" date="2016" name="Nat. Commun.">
        <title>Thousands of microbial genomes shed light on interconnected biogeochemical processes in an aquifer system.</title>
        <authorList>
            <person name="Anantharaman K."/>
            <person name="Brown C.T."/>
            <person name="Hug L.A."/>
            <person name="Sharon I."/>
            <person name="Castelle C.J."/>
            <person name="Probst A.J."/>
            <person name="Thomas B.C."/>
            <person name="Singh A."/>
            <person name="Wilkins M.J."/>
            <person name="Karaoz U."/>
            <person name="Brodie E.L."/>
            <person name="Williams K.H."/>
            <person name="Hubbard S.S."/>
            <person name="Banfield J.F."/>
        </authorList>
    </citation>
    <scope>NUCLEOTIDE SEQUENCE [LARGE SCALE GENOMIC DNA]</scope>
</reference>
<evidence type="ECO:0000259" key="14">
    <source>
        <dbReference type="PROSITE" id="PS50113"/>
    </source>
</evidence>
<dbReference type="Gene3D" id="3.40.50.2300">
    <property type="match status" value="1"/>
</dbReference>
<evidence type="ECO:0000259" key="12">
    <source>
        <dbReference type="PROSITE" id="PS50110"/>
    </source>
</evidence>
<evidence type="ECO:0000256" key="10">
    <source>
        <dbReference type="SAM" id="Coils"/>
    </source>
</evidence>
<dbReference type="GO" id="GO:0005524">
    <property type="term" value="F:ATP binding"/>
    <property type="evidence" value="ECO:0007669"/>
    <property type="project" value="UniProtKB-KW"/>
</dbReference>
<dbReference type="AlphaFoldDB" id="A0A1F7F3A1"/>
<dbReference type="InterPro" id="IPR001610">
    <property type="entry name" value="PAC"/>
</dbReference>
<dbReference type="SUPFAM" id="SSF55874">
    <property type="entry name" value="ATPase domain of HSP90 chaperone/DNA topoisomerase II/histidine kinase"/>
    <property type="match status" value="1"/>
</dbReference>
<evidence type="ECO:0000256" key="6">
    <source>
        <dbReference type="ARBA" id="ARBA00022777"/>
    </source>
</evidence>
<evidence type="ECO:0000256" key="5">
    <source>
        <dbReference type="ARBA" id="ARBA00022741"/>
    </source>
</evidence>
<dbReference type="NCBIfam" id="TIGR00229">
    <property type="entry name" value="sensory_box"/>
    <property type="match status" value="2"/>
</dbReference>
<dbReference type="Gene3D" id="3.30.565.10">
    <property type="entry name" value="Histidine kinase-like ATPase, C-terminal domain"/>
    <property type="match status" value="1"/>
</dbReference>
<dbReference type="InterPro" id="IPR003661">
    <property type="entry name" value="HisK_dim/P_dom"/>
</dbReference>
<dbReference type="InterPro" id="IPR005467">
    <property type="entry name" value="His_kinase_dom"/>
</dbReference>
<dbReference type="InterPro" id="IPR011006">
    <property type="entry name" value="CheY-like_superfamily"/>
</dbReference>
<dbReference type="EC" id="2.7.13.3" evidence="2"/>
<dbReference type="SMART" id="SM00448">
    <property type="entry name" value="REC"/>
    <property type="match status" value="1"/>
</dbReference>
<dbReference type="PROSITE" id="PS50112">
    <property type="entry name" value="PAS"/>
    <property type="match status" value="2"/>
</dbReference>
<accession>A0A1F7F3A1</accession>
<dbReference type="PRINTS" id="PR00344">
    <property type="entry name" value="BCTRLSENSOR"/>
</dbReference>
<evidence type="ECO:0000256" key="2">
    <source>
        <dbReference type="ARBA" id="ARBA00012438"/>
    </source>
</evidence>
<dbReference type="SMART" id="SM00086">
    <property type="entry name" value="PAC"/>
    <property type="match status" value="2"/>
</dbReference>
<keyword evidence="6" id="KW-0418">Kinase</keyword>
<keyword evidence="8" id="KW-0902">Two-component regulatory system</keyword>
<dbReference type="SMART" id="SM00388">
    <property type="entry name" value="HisKA"/>
    <property type="match status" value="1"/>
</dbReference>
<comment type="caution">
    <text evidence="15">The sequence shown here is derived from an EMBL/GenBank/DDBJ whole genome shotgun (WGS) entry which is preliminary data.</text>
</comment>
<dbReference type="SUPFAM" id="SSF55785">
    <property type="entry name" value="PYP-like sensor domain (PAS domain)"/>
    <property type="match status" value="2"/>
</dbReference>
<feature type="domain" description="PAS" evidence="13">
    <location>
        <begin position="348"/>
        <end position="418"/>
    </location>
</feature>
<evidence type="ECO:0000259" key="11">
    <source>
        <dbReference type="PROSITE" id="PS50109"/>
    </source>
</evidence>
<dbReference type="PROSITE" id="PS50110">
    <property type="entry name" value="RESPONSE_REGULATORY"/>
    <property type="match status" value="1"/>
</dbReference>
<keyword evidence="3 9" id="KW-0597">Phosphoprotein</keyword>
<feature type="modified residue" description="4-aspartylphosphate" evidence="9">
    <location>
        <position position="763"/>
    </location>
</feature>
<dbReference type="CDD" id="cd00130">
    <property type="entry name" value="PAS"/>
    <property type="match status" value="2"/>
</dbReference>
<organism evidence="15 16">
    <name type="scientific">Candidatus Raymondbacteria bacterium RIFOXYD12_FULL_49_13</name>
    <dbReference type="NCBI Taxonomy" id="1817890"/>
    <lineage>
        <taxon>Bacteria</taxon>
        <taxon>Raymondiibacteriota</taxon>
    </lineage>
</organism>
<dbReference type="GO" id="GO:0000155">
    <property type="term" value="F:phosphorelay sensor kinase activity"/>
    <property type="evidence" value="ECO:0007669"/>
    <property type="project" value="InterPro"/>
</dbReference>
<dbReference type="Gene3D" id="3.30.450.20">
    <property type="entry name" value="PAS domain"/>
    <property type="match status" value="2"/>
</dbReference>
<dbReference type="InterPro" id="IPR013656">
    <property type="entry name" value="PAS_4"/>
</dbReference>
<keyword evidence="5" id="KW-0547">Nucleotide-binding</keyword>
<dbReference type="Proteomes" id="UP000179243">
    <property type="component" value="Unassembled WGS sequence"/>
</dbReference>
<gene>
    <name evidence="15" type="ORF">A2519_16945</name>
</gene>
<evidence type="ECO:0000313" key="16">
    <source>
        <dbReference type="Proteomes" id="UP000179243"/>
    </source>
</evidence>
<evidence type="ECO:0000313" key="15">
    <source>
        <dbReference type="EMBL" id="OGK01078.1"/>
    </source>
</evidence>
<dbReference type="InterPro" id="IPR003594">
    <property type="entry name" value="HATPase_dom"/>
</dbReference>